<protein>
    <recommendedName>
        <fullName evidence="8">RNA polymerase II assembly factor Rtp1 C-terminal domain-containing protein</fullName>
    </recommendedName>
</protein>
<feature type="domain" description="TANGO6 HEAT repeat" evidence="5">
    <location>
        <begin position="260"/>
        <end position="510"/>
    </location>
</feature>
<evidence type="ECO:0000256" key="1">
    <source>
        <dbReference type="ARBA" id="ARBA00005724"/>
    </source>
</evidence>
<evidence type="ECO:0000313" key="7">
    <source>
        <dbReference type="Proteomes" id="UP001627154"/>
    </source>
</evidence>
<dbReference type="InterPro" id="IPR016024">
    <property type="entry name" value="ARM-type_fold"/>
</dbReference>
<evidence type="ECO:0000259" key="4">
    <source>
        <dbReference type="Pfam" id="PF10363"/>
    </source>
</evidence>
<dbReference type="InterPro" id="IPR039600">
    <property type="entry name" value="TANGO6/Rtp1"/>
</dbReference>
<dbReference type="InterPro" id="IPR019414">
    <property type="entry name" value="Rtp1_C2"/>
</dbReference>
<evidence type="ECO:0000256" key="2">
    <source>
        <dbReference type="ARBA" id="ARBA00022737"/>
    </source>
</evidence>
<dbReference type="AlphaFoldDB" id="A0ABD2XDV7"/>
<evidence type="ECO:0000313" key="6">
    <source>
        <dbReference type="EMBL" id="KAL3403335.1"/>
    </source>
</evidence>
<feature type="domain" description="RNA polymerase II assembly factor Rtp1 C-terminal" evidence="3">
    <location>
        <begin position="883"/>
        <end position="913"/>
    </location>
</feature>
<dbReference type="InterPro" id="IPR011989">
    <property type="entry name" value="ARM-like"/>
</dbReference>
<dbReference type="InterPro" id="IPR000357">
    <property type="entry name" value="HEAT"/>
</dbReference>
<evidence type="ECO:0000259" key="3">
    <source>
        <dbReference type="Pfam" id="PF10304"/>
    </source>
</evidence>
<dbReference type="InterPro" id="IPR057407">
    <property type="entry name" value="HEAT_TANGO6"/>
</dbReference>
<keyword evidence="2" id="KW-0677">Repeat</keyword>
<dbReference type="Gene3D" id="1.25.10.10">
    <property type="entry name" value="Leucine-rich Repeat Variant"/>
    <property type="match status" value="1"/>
</dbReference>
<dbReference type="Pfam" id="PF10304">
    <property type="entry name" value="RTP1_C2"/>
    <property type="match status" value="1"/>
</dbReference>
<comment type="similarity">
    <text evidence="1">Belongs to the Tango6 family.</text>
</comment>
<evidence type="ECO:0000259" key="5">
    <source>
        <dbReference type="Pfam" id="PF23565"/>
    </source>
</evidence>
<feature type="domain" description="RNA polymerase II assembly factor Rtp1 C-terminal" evidence="4">
    <location>
        <begin position="677"/>
        <end position="792"/>
    </location>
</feature>
<dbReference type="Proteomes" id="UP001627154">
    <property type="component" value="Unassembled WGS sequence"/>
</dbReference>
<comment type="caution">
    <text evidence="6">The sequence shown here is derived from an EMBL/GenBank/DDBJ whole genome shotgun (WGS) entry which is preliminary data.</text>
</comment>
<accession>A0ABD2XDV7</accession>
<dbReference type="PANTHER" id="PTHR20959">
    <property type="entry name" value="TRANSPORT AND GOLGI ORGANIZATION PROTEIN 6 FAMILY MEMBER"/>
    <property type="match status" value="1"/>
</dbReference>
<reference evidence="6 7" key="1">
    <citation type="journal article" date="2024" name="bioRxiv">
        <title>A reference genome for Trichogramma kaykai: A tiny desert-dwelling parasitoid wasp with competing sex-ratio distorters.</title>
        <authorList>
            <person name="Culotta J."/>
            <person name="Lindsey A.R."/>
        </authorList>
    </citation>
    <scope>NUCLEOTIDE SEQUENCE [LARGE SCALE GENOMIC DNA]</scope>
    <source>
        <strain evidence="6 7">KSX58</strain>
    </source>
</reference>
<dbReference type="Pfam" id="PF23565">
    <property type="entry name" value="ARM_TANGO6"/>
    <property type="match status" value="1"/>
</dbReference>
<dbReference type="SUPFAM" id="SSF48371">
    <property type="entry name" value="ARM repeat"/>
    <property type="match status" value="1"/>
</dbReference>
<dbReference type="EMBL" id="JBJJXI010000031">
    <property type="protein sequence ID" value="KAL3403335.1"/>
    <property type="molecule type" value="Genomic_DNA"/>
</dbReference>
<dbReference type="PANTHER" id="PTHR20959:SF1">
    <property type="entry name" value="TRANSPORT AND GOLGI ORGANIZATION PROTEIN 6 HOMOLOG"/>
    <property type="match status" value="1"/>
</dbReference>
<dbReference type="Pfam" id="PF10363">
    <property type="entry name" value="RTP1_C1"/>
    <property type="match status" value="1"/>
</dbReference>
<dbReference type="InterPro" id="IPR019451">
    <property type="entry name" value="Rtp1_C1"/>
</dbReference>
<evidence type="ECO:0008006" key="8">
    <source>
        <dbReference type="Google" id="ProtNLM"/>
    </source>
</evidence>
<proteinExistence type="inferred from homology"/>
<name>A0ABD2XDV7_9HYME</name>
<organism evidence="6 7">
    <name type="scientific">Trichogramma kaykai</name>
    <dbReference type="NCBI Taxonomy" id="54128"/>
    <lineage>
        <taxon>Eukaryota</taxon>
        <taxon>Metazoa</taxon>
        <taxon>Ecdysozoa</taxon>
        <taxon>Arthropoda</taxon>
        <taxon>Hexapoda</taxon>
        <taxon>Insecta</taxon>
        <taxon>Pterygota</taxon>
        <taxon>Neoptera</taxon>
        <taxon>Endopterygota</taxon>
        <taxon>Hymenoptera</taxon>
        <taxon>Apocrita</taxon>
        <taxon>Proctotrupomorpha</taxon>
        <taxon>Chalcidoidea</taxon>
        <taxon>Trichogrammatidae</taxon>
        <taxon>Trichogramma</taxon>
    </lineage>
</organism>
<keyword evidence="7" id="KW-1185">Reference proteome</keyword>
<dbReference type="Pfam" id="PF02985">
    <property type="entry name" value="HEAT"/>
    <property type="match status" value="1"/>
</dbReference>
<sequence>MDYTQVLAVLTKLNEDDKASITNDVLKDIMKKVHQIMPEDVIDNISKNRHEVLARDDVAWVYLHTILFVVSDFAKTELSQENPLFTIEQMKILRNSIKVASHLGIVFSFHSAIKVRTRATDFKNFQIHFEHKDIFDKYKILCHTVTLLLKLFEHVILRSAVISQLDSILAALFQLSFAPLQKPIVDCPLSENNNAEFKMTTELYANLIKDQVNYQNKLYELKEKMPLTSVLTNIMMISAESNNPRWFQINVHRYISEIFMMSNGVVSLTTVICDELTDVSVYWPKLNVAGEILIRRYKKGDTGYTVPALKYYDAICIQLITLLESKEYKQGAIIANCYIKVLYEFDKDLCQQKVLDIIMNPLHNKNNKSISTENQVSQCIENLCKLFITTRAEFTCLPLTILSSVLHPLFYLYLKVKSSIYVHRNKVKELLLKILQDVKIRHPAFSVILNHDMFATREYGERLNFKFGDDGGLMVSSEPFEVENDEIAGGLYELVKGDDQLAFSLFEYLLKVSPNLNHTADEAAKNKKLLQSPKDIIEKMEKQLIVIQLLSMLSDLSNVQKAQMRSPQSLLGFIKFYFTKISSTDSIYNDSHEQDVEILYTCLMLIKQMIIENKESQSWKAFEDFISDIKTINFKNIPEKIVSIFEEIEKVIRKKGKESVKHYYDLSAENKLLNEVDKALADLTDPLLPVRGHGLITLTKLIEARHPETELKKDLLFCIFQQNLTHEDSFIYLTAINGICAMTKMFPDKVIETLVQEFIGLTQQQRNCETTPETRAKLGEILVKTTRALGEMTPKYKSLLVNGFLCGTKDPDAMVRASSLSCLGEFCKIMGFRLGNLMIEILYCISCIIKTDKDDSCRRAAVLVTTLLLQGLGKSALVDLGENLVPLYRSLKHLRDTDNDPTVQLHAQLALEEFDDIVKHYLFAPPKLEKTIFLLSNN</sequence>
<gene>
    <name evidence="6" type="ORF">TKK_003924</name>
</gene>